<dbReference type="Proteomes" id="UP000677875">
    <property type="component" value="Unassembled WGS sequence"/>
</dbReference>
<evidence type="ECO:0000313" key="1">
    <source>
        <dbReference type="EMBL" id="MBQ0826488.1"/>
    </source>
</evidence>
<dbReference type="AlphaFoldDB" id="A0A940XAC7"/>
<proteinExistence type="predicted"/>
<organism evidence="1 2">
    <name type="scientific">Streptomyces tagetis</name>
    <dbReference type="NCBI Taxonomy" id="2820809"/>
    <lineage>
        <taxon>Bacteria</taxon>
        <taxon>Bacillati</taxon>
        <taxon>Actinomycetota</taxon>
        <taxon>Actinomycetes</taxon>
        <taxon>Kitasatosporales</taxon>
        <taxon>Streptomycetaceae</taxon>
        <taxon>Streptomyces</taxon>
    </lineage>
</organism>
<protein>
    <submittedName>
        <fullName evidence="1">Uncharacterized protein</fullName>
    </submittedName>
</protein>
<name>A0A940XAC7_9ACTN</name>
<dbReference type="RefSeq" id="WP_210869531.1">
    <property type="nucleotide sequence ID" value="NZ_JAGPNL010000001.1"/>
</dbReference>
<comment type="caution">
    <text evidence="1">The sequence shown here is derived from an EMBL/GenBank/DDBJ whole genome shotgun (WGS) entry which is preliminary data.</text>
</comment>
<sequence>MSEEFDYFRDRNIGKLFDLVLQSSTELHVTHQRLHAMEALLVRHGVLTAGELDALEPTEEEQRVLDHQRDAVLARLVRVITESGPAEHPLRDQWESTLRETGR</sequence>
<dbReference type="EMBL" id="JAGPNL010000001">
    <property type="protein sequence ID" value="MBQ0826488.1"/>
    <property type="molecule type" value="Genomic_DNA"/>
</dbReference>
<gene>
    <name evidence="1" type="ORF">J5Y05_08210</name>
</gene>
<keyword evidence="2" id="KW-1185">Reference proteome</keyword>
<reference evidence="1" key="1">
    <citation type="submission" date="2021-04" db="EMBL/GenBank/DDBJ databases">
        <title>Genome seq and assembly of Streptomyces sp. RG38.</title>
        <authorList>
            <person name="Chhetri G."/>
        </authorList>
    </citation>
    <scope>NUCLEOTIDE SEQUENCE</scope>
    <source>
        <strain evidence="1">RG38</strain>
    </source>
</reference>
<evidence type="ECO:0000313" key="2">
    <source>
        <dbReference type="Proteomes" id="UP000677875"/>
    </source>
</evidence>
<accession>A0A940XAC7</accession>